<keyword evidence="3" id="KW-1185">Reference proteome</keyword>
<evidence type="ECO:0000256" key="1">
    <source>
        <dbReference type="SAM" id="MobiDB-lite"/>
    </source>
</evidence>
<evidence type="ECO:0000313" key="2">
    <source>
        <dbReference type="EMBL" id="ORW32286.1"/>
    </source>
</evidence>
<evidence type="ECO:0000313" key="3">
    <source>
        <dbReference type="Proteomes" id="UP000193529"/>
    </source>
</evidence>
<reference evidence="2 3" key="1">
    <citation type="submission" date="2016-01" db="EMBL/GenBank/DDBJ databases">
        <title>The new phylogeny of the genus Mycobacterium.</title>
        <authorList>
            <person name="Tarcisio F."/>
            <person name="Conor M."/>
            <person name="Antonella G."/>
            <person name="Elisabetta G."/>
            <person name="Giulia F.S."/>
            <person name="Sara T."/>
            <person name="Anna F."/>
            <person name="Clotilde B."/>
            <person name="Roberto B."/>
            <person name="Veronica D.S."/>
            <person name="Fabio R."/>
            <person name="Monica P."/>
            <person name="Olivier J."/>
            <person name="Enrico T."/>
            <person name="Nicola S."/>
        </authorList>
    </citation>
    <scope>NUCLEOTIDE SEQUENCE [LARGE SCALE GENOMIC DNA]</scope>
    <source>
        <strain evidence="2 3">DSM 44572</strain>
    </source>
</reference>
<proteinExistence type="predicted"/>
<evidence type="ECO:0008006" key="4">
    <source>
        <dbReference type="Google" id="ProtNLM"/>
    </source>
</evidence>
<organism evidence="2 3">
    <name type="scientific">Mycobacterium palustre</name>
    <dbReference type="NCBI Taxonomy" id="153971"/>
    <lineage>
        <taxon>Bacteria</taxon>
        <taxon>Bacillati</taxon>
        <taxon>Actinomycetota</taxon>
        <taxon>Actinomycetes</taxon>
        <taxon>Mycobacteriales</taxon>
        <taxon>Mycobacteriaceae</taxon>
        <taxon>Mycobacterium</taxon>
        <taxon>Mycobacterium simiae complex</taxon>
    </lineage>
</organism>
<comment type="caution">
    <text evidence="2">The sequence shown here is derived from an EMBL/GenBank/DDBJ whole genome shotgun (WGS) entry which is preliminary data.</text>
</comment>
<protein>
    <recommendedName>
        <fullName evidence="4">DUF4189 domain-containing protein</fullName>
    </recommendedName>
</protein>
<accession>A0A1X1ZZV9</accession>
<gene>
    <name evidence="2" type="ORF">AWC19_01035</name>
</gene>
<dbReference type="Proteomes" id="UP000193529">
    <property type="component" value="Unassembled WGS sequence"/>
</dbReference>
<name>A0A1X1ZZV9_9MYCO</name>
<feature type="region of interest" description="Disordered" evidence="1">
    <location>
        <begin position="34"/>
        <end position="69"/>
    </location>
</feature>
<dbReference type="EMBL" id="LQPJ01000024">
    <property type="protein sequence ID" value="ORW32286.1"/>
    <property type="molecule type" value="Genomic_DNA"/>
</dbReference>
<sequence length="69" mass="7001">MGNGPGCNGNVTTFTDCGVLFRNGNSLFTATGATKEDAESAAQKQTPGSTEVSWACNNPPASGPTSYRG</sequence>
<dbReference type="AlphaFoldDB" id="A0A1X1ZZV9"/>
<feature type="compositionally biased region" description="Polar residues" evidence="1">
    <location>
        <begin position="42"/>
        <end position="69"/>
    </location>
</feature>